<sequence length="225" mass="25633">MDKETIRDIIDWDITNWWRAIDYLDKNVPANEKSTQCLELGAARGGLSLWLALRGNSVLCTDLKNPEPIAGEIHCKYECGINIRYAALDATDIPFKNQFDIIVFKSILGGISQNNRNEYKAKTLNEIYGALKPGGMLLFTENLAATNLHRFLRRKYGTPGWNYLDINEVEELFSAFKTIKYTTTGFFGCFGRTEKQRILLGHLDGLLEFIIPKRKRYILSGIATK</sequence>
<dbReference type="SUPFAM" id="SSF53335">
    <property type="entry name" value="S-adenosyl-L-methionine-dependent methyltransferases"/>
    <property type="match status" value="1"/>
</dbReference>
<dbReference type="InterPro" id="IPR013216">
    <property type="entry name" value="Methyltransf_11"/>
</dbReference>
<keyword evidence="3" id="KW-1185">Reference proteome</keyword>
<name>A0ABU8NIZ3_9SPHI</name>
<feature type="domain" description="Methyltransferase type 11" evidence="1">
    <location>
        <begin position="38"/>
        <end position="139"/>
    </location>
</feature>
<keyword evidence="2" id="KW-0808">Transferase</keyword>
<dbReference type="InterPro" id="IPR029063">
    <property type="entry name" value="SAM-dependent_MTases_sf"/>
</dbReference>
<evidence type="ECO:0000313" key="3">
    <source>
        <dbReference type="Proteomes" id="UP001378956"/>
    </source>
</evidence>
<dbReference type="GO" id="GO:0008168">
    <property type="term" value="F:methyltransferase activity"/>
    <property type="evidence" value="ECO:0007669"/>
    <property type="project" value="UniProtKB-KW"/>
</dbReference>
<keyword evidence="2" id="KW-0489">Methyltransferase</keyword>
<proteinExistence type="predicted"/>
<evidence type="ECO:0000313" key="2">
    <source>
        <dbReference type="EMBL" id="MEJ2902218.1"/>
    </source>
</evidence>
<dbReference type="EC" id="2.1.1.-" evidence="2"/>
<dbReference type="EMBL" id="JBBEUB010000002">
    <property type="protein sequence ID" value="MEJ2902218.1"/>
    <property type="molecule type" value="Genomic_DNA"/>
</dbReference>
<protein>
    <submittedName>
        <fullName evidence="2">Class I SAM-dependent methyltransferase</fullName>
        <ecNumber evidence="2">2.1.1.-</ecNumber>
    </submittedName>
</protein>
<dbReference type="GO" id="GO:0032259">
    <property type="term" value="P:methylation"/>
    <property type="evidence" value="ECO:0007669"/>
    <property type="project" value="UniProtKB-KW"/>
</dbReference>
<accession>A0ABU8NIZ3</accession>
<evidence type="ECO:0000259" key="1">
    <source>
        <dbReference type="Pfam" id="PF08241"/>
    </source>
</evidence>
<dbReference type="Proteomes" id="UP001378956">
    <property type="component" value="Unassembled WGS sequence"/>
</dbReference>
<gene>
    <name evidence="2" type="ORF">WAE58_07270</name>
</gene>
<reference evidence="2 3" key="1">
    <citation type="submission" date="2024-03" db="EMBL/GenBank/DDBJ databases">
        <title>Sequence of Lycoming College Course Isolates.</title>
        <authorList>
            <person name="Plotts O."/>
            <person name="Newman J."/>
        </authorList>
    </citation>
    <scope>NUCLEOTIDE SEQUENCE [LARGE SCALE GENOMIC DNA]</scope>
    <source>
        <strain evidence="2 3">CJB-3</strain>
    </source>
</reference>
<dbReference type="Pfam" id="PF08241">
    <property type="entry name" value="Methyltransf_11"/>
    <property type="match status" value="1"/>
</dbReference>
<dbReference type="Gene3D" id="3.40.50.150">
    <property type="entry name" value="Vaccinia Virus protein VP39"/>
    <property type="match status" value="1"/>
</dbReference>
<dbReference type="CDD" id="cd02440">
    <property type="entry name" value="AdoMet_MTases"/>
    <property type="match status" value="1"/>
</dbReference>
<comment type="caution">
    <text evidence="2">The sequence shown here is derived from an EMBL/GenBank/DDBJ whole genome shotgun (WGS) entry which is preliminary data.</text>
</comment>
<dbReference type="RefSeq" id="WP_172662599.1">
    <property type="nucleotide sequence ID" value="NZ_CBFGNQ010000021.1"/>
</dbReference>
<organism evidence="2 3">
    <name type="scientific">Pedobacter panaciterrae</name>
    <dbReference type="NCBI Taxonomy" id="363849"/>
    <lineage>
        <taxon>Bacteria</taxon>
        <taxon>Pseudomonadati</taxon>
        <taxon>Bacteroidota</taxon>
        <taxon>Sphingobacteriia</taxon>
        <taxon>Sphingobacteriales</taxon>
        <taxon>Sphingobacteriaceae</taxon>
        <taxon>Pedobacter</taxon>
    </lineage>
</organism>